<evidence type="ECO:0000313" key="2">
    <source>
        <dbReference type="EMBL" id="RZU76328.1"/>
    </source>
</evidence>
<keyword evidence="1" id="KW-0812">Transmembrane</keyword>
<dbReference type="RefSeq" id="WP_130336913.1">
    <property type="nucleotide sequence ID" value="NZ_SHLD01000001.1"/>
</dbReference>
<dbReference type="EMBL" id="SHLD01000001">
    <property type="protein sequence ID" value="RZU76328.1"/>
    <property type="molecule type" value="Genomic_DNA"/>
</dbReference>
<evidence type="ECO:0000256" key="1">
    <source>
        <dbReference type="SAM" id="Phobius"/>
    </source>
</evidence>
<feature type="transmembrane region" description="Helical" evidence="1">
    <location>
        <begin position="171"/>
        <end position="193"/>
    </location>
</feature>
<dbReference type="Proteomes" id="UP000294114">
    <property type="component" value="Unassembled WGS sequence"/>
</dbReference>
<name>A0A4Q8BF30_9ACTN</name>
<dbReference type="Gene3D" id="3.30.310.50">
    <property type="entry name" value="Alpha-D-phosphohexomutase, C-terminal domain"/>
    <property type="match status" value="1"/>
</dbReference>
<keyword evidence="3" id="KW-1185">Reference proteome</keyword>
<accession>A0A4Q8BF30</accession>
<dbReference type="OrthoDB" id="3376147at2"/>
<evidence type="ECO:0000313" key="3">
    <source>
        <dbReference type="Proteomes" id="UP000294114"/>
    </source>
</evidence>
<keyword evidence="1" id="KW-0472">Membrane</keyword>
<evidence type="ECO:0008006" key="4">
    <source>
        <dbReference type="Google" id="ProtNLM"/>
    </source>
</evidence>
<dbReference type="InterPro" id="IPR014543">
    <property type="entry name" value="UCP028291"/>
</dbReference>
<keyword evidence="1" id="KW-1133">Transmembrane helix</keyword>
<gene>
    <name evidence="2" type="ORF">EV384_4968</name>
</gene>
<dbReference type="Pfam" id="PF09981">
    <property type="entry name" value="DUF2218"/>
    <property type="match status" value="1"/>
</dbReference>
<dbReference type="AlphaFoldDB" id="A0A4Q8BF30"/>
<reference evidence="2 3" key="1">
    <citation type="submission" date="2019-02" db="EMBL/GenBank/DDBJ databases">
        <title>Sequencing the genomes of 1000 actinobacteria strains.</title>
        <authorList>
            <person name="Klenk H.-P."/>
        </authorList>
    </citation>
    <scope>NUCLEOTIDE SEQUENCE [LARGE SCALE GENOMIC DNA]</scope>
    <source>
        <strain evidence="2 3">DSM 45612</strain>
    </source>
</reference>
<feature type="transmembrane region" description="Helical" evidence="1">
    <location>
        <begin position="142"/>
        <end position="165"/>
    </location>
</feature>
<protein>
    <recommendedName>
        <fullName evidence="4">DUF2218 domain-containing protein</fullName>
    </recommendedName>
</protein>
<comment type="caution">
    <text evidence="2">The sequence shown here is derived from an EMBL/GenBank/DDBJ whole genome shotgun (WGS) entry which is preliminary data.</text>
</comment>
<sequence>MPVLQAQIQTDRATRYLVQFCKHAAAMGSGGHSARMHLHMRREVQVAAEWSDTSGSVTFGPWGQATLTADGNSLTVRIEAADGDRLTQIRDIITRDFERFSRRDPLAVAWQRLESPDSAPLRDAVGVPSGQRRGFPRSHLQTAVLALAVVLVVALHVGLAGSIVAESRWTGLAANVVVALVAVKIALIAVARFKIRQRRTTKRPDHT</sequence>
<proteinExistence type="predicted"/>
<organism evidence="2 3">
    <name type="scientific">Micromonospora kangleipakensis</name>
    <dbReference type="NCBI Taxonomy" id="1077942"/>
    <lineage>
        <taxon>Bacteria</taxon>
        <taxon>Bacillati</taxon>
        <taxon>Actinomycetota</taxon>
        <taxon>Actinomycetes</taxon>
        <taxon>Micromonosporales</taxon>
        <taxon>Micromonosporaceae</taxon>
        <taxon>Micromonospora</taxon>
    </lineage>
</organism>